<dbReference type="SUPFAM" id="SSF46785">
    <property type="entry name" value="Winged helix' DNA-binding domain"/>
    <property type="match status" value="1"/>
</dbReference>
<dbReference type="GO" id="GO:0043565">
    <property type="term" value="F:sequence-specific DNA binding"/>
    <property type="evidence" value="ECO:0007669"/>
    <property type="project" value="InterPro"/>
</dbReference>
<accession>A0A0K8PGN8</accession>
<keyword evidence="1" id="KW-0805">Transcription regulation</keyword>
<evidence type="ECO:0000259" key="4">
    <source>
        <dbReference type="PROSITE" id="PS50956"/>
    </source>
</evidence>
<protein>
    <submittedName>
        <fullName evidence="5">Transcriptional regulator, AsnC family</fullName>
    </submittedName>
</protein>
<dbReference type="EMBL" id="DF968225">
    <property type="protein sequence ID" value="GAP47052.1"/>
    <property type="molecule type" value="Genomic_DNA"/>
</dbReference>
<dbReference type="PANTHER" id="PTHR30154:SF54">
    <property type="entry name" value="POSSIBLE TRANSCRIPTIONAL REGULATORY PROTEIN (PROBABLY LRP_ASNC-FAMILY)"/>
    <property type="match status" value="1"/>
</dbReference>
<dbReference type="PRINTS" id="PR00033">
    <property type="entry name" value="HTHASNC"/>
</dbReference>
<dbReference type="InterPro" id="IPR036390">
    <property type="entry name" value="WH_DNA-bd_sf"/>
</dbReference>
<keyword evidence="3" id="KW-0804">Transcription</keyword>
<evidence type="ECO:0000256" key="1">
    <source>
        <dbReference type="ARBA" id="ARBA00023015"/>
    </source>
</evidence>
<dbReference type="PATRIC" id="fig|146537.3.peg.1887"/>
<evidence type="ECO:0000313" key="5">
    <source>
        <dbReference type="EMBL" id="GAP47052.1"/>
    </source>
</evidence>
<evidence type="ECO:0000256" key="2">
    <source>
        <dbReference type="ARBA" id="ARBA00023125"/>
    </source>
</evidence>
<organism evidence="5 6">
    <name type="scientific">Streptomyces azureus</name>
    <dbReference type="NCBI Taxonomy" id="146537"/>
    <lineage>
        <taxon>Bacteria</taxon>
        <taxon>Bacillati</taxon>
        <taxon>Actinomycetota</taxon>
        <taxon>Actinomycetes</taxon>
        <taxon>Kitasatosporales</taxon>
        <taxon>Streptomycetaceae</taxon>
        <taxon>Streptomyces</taxon>
    </lineage>
</organism>
<dbReference type="Pfam" id="PF01037">
    <property type="entry name" value="AsnC_trans_reg"/>
    <property type="match status" value="1"/>
</dbReference>
<dbReference type="InterPro" id="IPR011991">
    <property type="entry name" value="ArsR-like_HTH"/>
</dbReference>
<dbReference type="InterPro" id="IPR000485">
    <property type="entry name" value="AsnC-type_HTH_dom"/>
</dbReference>
<dbReference type="RefSeq" id="WP_078945208.1">
    <property type="nucleotide sequence ID" value="NZ_DF968225.1"/>
</dbReference>
<gene>
    <name evidence="5" type="ORF">SAZU_1789</name>
</gene>
<keyword evidence="6" id="KW-1185">Reference proteome</keyword>
<evidence type="ECO:0000313" key="6">
    <source>
        <dbReference type="Proteomes" id="UP000053859"/>
    </source>
</evidence>
<dbReference type="InterPro" id="IPR036388">
    <property type="entry name" value="WH-like_DNA-bd_sf"/>
</dbReference>
<dbReference type="Gene3D" id="3.30.70.920">
    <property type="match status" value="1"/>
</dbReference>
<dbReference type="Pfam" id="PF13404">
    <property type="entry name" value="HTH_AsnC-type"/>
    <property type="match status" value="1"/>
</dbReference>
<dbReference type="InterPro" id="IPR011008">
    <property type="entry name" value="Dimeric_a/b-barrel"/>
</dbReference>
<name>A0A0K8PGN8_STRAJ</name>
<keyword evidence="2" id="KW-0238">DNA-binding</keyword>
<dbReference type="OrthoDB" id="4411089at2"/>
<dbReference type="PROSITE" id="PS50956">
    <property type="entry name" value="HTH_ASNC_2"/>
    <property type="match status" value="1"/>
</dbReference>
<feature type="domain" description="HTH asnC-type" evidence="4">
    <location>
        <begin position="1"/>
        <end position="62"/>
    </location>
</feature>
<proteinExistence type="predicted"/>
<dbReference type="PANTHER" id="PTHR30154">
    <property type="entry name" value="LEUCINE-RESPONSIVE REGULATORY PROTEIN"/>
    <property type="match status" value="1"/>
</dbReference>
<sequence length="150" mass="16625">MDELDSALVRMLQEDGRRTNRDMARELGIAPSTCLERIRSLRRSGILTGFHAEADLAAMGRGLQAVIAVRVRPPTRAVIEAFQTFLEGMPEVVSIFVLTGNDDFLVHVAVRDTDHLHAVVLEKLAKRPELADVRTSVVYGHMRKKVIGPA</sequence>
<evidence type="ECO:0000256" key="3">
    <source>
        <dbReference type="ARBA" id="ARBA00023163"/>
    </source>
</evidence>
<reference evidence="5" key="1">
    <citation type="journal article" date="2015" name="Genome Announc.">
        <title>Draft Genome Sequence of Thiostrepton-Producing Streptomyces azureus ATCC 14921.</title>
        <authorList>
            <person name="Sakihara K."/>
            <person name="Maeda J."/>
            <person name="Tashiro K."/>
            <person name="Fujino Y."/>
            <person name="Kuhara S."/>
            <person name="Ohshima T."/>
            <person name="Ogata S."/>
            <person name="Doi K."/>
        </authorList>
    </citation>
    <scope>NUCLEOTIDE SEQUENCE [LARGE SCALE GENOMIC DNA]</scope>
    <source>
        <strain evidence="5">ATCC14921</strain>
    </source>
</reference>
<dbReference type="Proteomes" id="UP000053859">
    <property type="component" value="Unassembled WGS sequence"/>
</dbReference>
<dbReference type="Gene3D" id="1.10.10.10">
    <property type="entry name" value="Winged helix-like DNA-binding domain superfamily/Winged helix DNA-binding domain"/>
    <property type="match status" value="1"/>
</dbReference>
<dbReference type="InterPro" id="IPR019887">
    <property type="entry name" value="Tscrpt_reg_AsnC/Lrp_C"/>
</dbReference>
<dbReference type="GO" id="GO:0005829">
    <property type="term" value="C:cytosol"/>
    <property type="evidence" value="ECO:0007669"/>
    <property type="project" value="TreeGrafter"/>
</dbReference>
<dbReference type="CDD" id="cd00090">
    <property type="entry name" value="HTH_ARSR"/>
    <property type="match status" value="1"/>
</dbReference>
<dbReference type="GO" id="GO:0043200">
    <property type="term" value="P:response to amino acid"/>
    <property type="evidence" value="ECO:0007669"/>
    <property type="project" value="TreeGrafter"/>
</dbReference>
<dbReference type="SUPFAM" id="SSF54909">
    <property type="entry name" value="Dimeric alpha+beta barrel"/>
    <property type="match status" value="1"/>
</dbReference>
<dbReference type="InterPro" id="IPR019888">
    <property type="entry name" value="Tscrpt_reg_AsnC-like"/>
</dbReference>
<dbReference type="AlphaFoldDB" id="A0A0K8PGN8"/>
<dbReference type="SMART" id="SM00344">
    <property type="entry name" value="HTH_ASNC"/>
    <property type="match status" value="1"/>
</dbReference>